<proteinExistence type="predicted"/>
<sequence>MAFINQLETSFQAHENKENSLAMAKYMKNHFAFYGIKTTNRRLLLKEIWNANKDEIKKDVQNIATSLYTQKQRELHYCAIEIVIRECKGNYKKSDIHFIEKLLTTNSWWDSVDTISKYILGQYLLEFPDAVEDTIEKFSNSDNLWLNRSAILFQLGFKEKTDFDLLKAICLQHENSTEFFIQKAIGWSLREYAKTNLHQVIDFVTNSNLKPLSKKEAVKNL</sequence>
<organism evidence="1 2">
    <name type="scientific">Flavobacterium flevense</name>
    <dbReference type="NCBI Taxonomy" id="983"/>
    <lineage>
        <taxon>Bacteria</taxon>
        <taxon>Pseudomonadati</taxon>
        <taxon>Bacteroidota</taxon>
        <taxon>Flavobacteriia</taxon>
        <taxon>Flavobacteriales</taxon>
        <taxon>Flavobacteriaceae</taxon>
        <taxon>Flavobacterium</taxon>
    </lineage>
</organism>
<evidence type="ECO:0000313" key="1">
    <source>
        <dbReference type="EMBL" id="GEC71512.1"/>
    </source>
</evidence>
<dbReference type="OrthoDB" id="9775346at2"/>
<dbReference type="RefSeq" id="WP_073245271.1">
    <property type="nucleotide sequence ID" value="NZ_BJNP01000008.1"/>
</dbReference>
<dbReference type="Gene3D" id="1.25.10.90">
    <property type="match status" value="1"/>
</dbReference>
<dbReference type="PANTHER" id="PTHR34070">
    <property type="entry name" value="ARMADILLO-TYPE FOLD"/>
    <property type="match status" value="1"/>
</dbReference>
<dbReference type="AlphaFoldDB" id="A0A4Y4AWL8"/>
<dbReference type="PANTHER" id="PTHR34070:SF1">
    <property type="entry name" value="DNA ALKYLATION REPAIR PROTEIN"/>
    <property type="match status" value="1"/>
</dbReference>
<dbReference type="SUPFAM" id="SSF48371">
    <property type="entry name" value="ARM repeat"/>
    <property type="match status" value="1"/>
</dbReference>
<reference evidence="1 2" key="1">
    <citation type="submission" date="2019-06" db="EMBL/GenBank/DDBJ databases">
        <title>Whole genome shotgun sequence of Flavobacterium flevense NBRC 14960.</title>
        <authorList>
            <person name="Hosoyama A."/>
            <person name="Uohara A."/>
            <person name="Ohji S."/>
            <person name="Ichikawa N."/>
        </authorList>
    </citation>
    <scope>NUCLEOTIDE SEQUENCE [LARGE SCALE GENOMIC DNA]</scope>
    <source>
        <strain evidence="1 2">NBRC 14960</strain>
    </source>
</reference>
<accession>A0A4Y4AWL8</accession>
<dbReference type="InterPro" id="IPR014825">
    <property type="entry name" value="DNA_alkylation"/>
</dbReference>
<keyword evidence="2" id="KW-1185">Reference proteome</keyword>
<dbReference type="CDD" id="cd07064">
    <property type="entry name" value="AlkD_like_1"/>
    <property type="match status" value="1"/>
</dbReference>
<gene>
    <name evidence="1" type="ORF">FFL01_10510</name>
</gene>
<evidence type="ECO:0008006" key="3">
    <source>
        <dbReference type="Google" id="ProtNLM"/>
    </source>
</evidence>
<comment type="caution">
    <text evidence="1">The sequence shown here is derived from an EMBL/GenBank/DDBJ whole genome shotgun (WGS) entry which is preliminary data.</text>
</comment>
<evidence type="ECO:0000313" key="2">
    <source>
        <dbReference type="Proteomes" id="UP000316775"/>
    </source>
</evidence>
<dbReference type="Pfam" id="PF08713">
    <property type="entry name" value="DNA_alkylation"/>
    <property type="match status" value="1"/>
</dbReference>
<dbReference type="InterPro" id="IPR016024">
    <property type="entry name" value="ARM-type_fold"/>
</dbReference>
<name>A0A4Y4AWL8_9FLAO</name>
<dbReference type="STRING" id="983.SAMN05443543_106171"/>
<protein>
    <recommendedName>
        <fullName evidence="3">DNA alkylation repair protein</fullName>
    </recommendedName>
</protein>
<dbReference type="EMBL" id="BJNP01000008">
    <property type="protein sequence ID" value="GEC71512.1"/>
    <property type="molecule type" value="Genomic_DNA"/>
</dbReference>
<dbReference type="Proteomes" id="UP000316775">
    <property type="component" value="Unassembled WGS sequence"/>
</dbReference>